<comment type="subcellular location">
    <subcellularLocation>
        <location evidence="1">Nucleus</location>
    </subcellularLocation>
</comment>
<dbReference type="PANTHER" id="PTHR31677:SF75">
    <property type="entry name" value="ETHYLENE-RESPONSIVE TRANSCRIPTION FACTOR ERF084"/>
    <property type="match status" value="1"/>
</dbReference>
<dbReference type="EMBL" id="LVLJ01002893">
    <property type="protein sequence ID" value="OAE23278.1"/>
    <property type="molecule type" value="Genomic_DNA"/>
</dbReference>
<reference evidence="8" key="1">
    <citation type="submission" date="2016-03" db="EMBL/GenBank/DDBJ databases">
        <title>Mechanisms controlling the formation of the plant cell surface in tip-growing cells are functionally conserved among land plants.</title>
        <authorList>
            <person name="Honkanen S."/>
            <person name="Jones V.A."/>
            <person name="Morieri G."/>
            <person name="Champion C."/>
            <person name="Hetherington A.J."/>
            <person name="Kelly S."/>
            <person name="Saint-Marcoux D."/>
            <person name="Proust H."/>
            <person name="Prescott H."/>
            <person name="Dolan L."/>
        </authorList>
    </citation>
    <scope>NUCLEOTIDE SEQUENCE [LARGE SCALE GENOMIC DNA]</scope>
    <source>
        <tissue evidence="8">Whole gametophyte</tissue>
    </source>
</reference>
<dbReference type="InterPro" id="IPR016177">
    <property type="entry name" value="DNA-bd_dom_sf"/>
</dbReference>
<evidence type="ECO:0000313" key="9">
    <source>
        <dbReference type="Proteomes" id="UP000077202"/>
    </source>
</evidence>
<feature type="region of interest" description="Disordered" evidence="6">
    <location>
        <begin position="474"/>
        <end position="516"/>
    </location>
</feature>
<keyword evidence="3" id="KW-0238">DNA-binding</keyword>
<dbReference type="GO" id="GO:0003700">
    <property type="term" value="F:DNA-binding transcription factor activity"/>
    <property type="evidence" value="ECO:0007669"/>
    <property type="project" value="InterPro"/>
</dbReference>
<comment type="caution">
    <text evidence="8">The sequence shown here is derived from an EMBL/GenBank/DDBJ whole genome shotgun (WGS) entry which is preliminary data.</text>
</comment>
<gene>
    <name evidence="8" type="ORF">AXG93_745s1000</name>
</gene>
<evidence type="ECO:0000313" key="8">
    <source>
        <dbReference type="EMBL" id="OAE23278.1"/>
    </source>
</evidence>
<keyword evidence="5" id="KW-0539">Nucleus</keyword>
<feature type="domain" description="AP2/ERF" evidence="7">
    <location>
        <begin position="423"/>
        <end position="480"/>
    </location>
</feature>
<dbReference type="Pfam" id="PF00847">
    <property type="entry name" value="AP2"/>
    <property type="match status" value="1"/>
</dbReference>
<dbReference type="InterPro" id="IPR036955">
    <property type="entry name" value="AP2/ERF_dom_sf"/>
</dbReference>
<sequence>MRPAPLRLTASDGRVGKESDGRAKRLPVQIPGAAAAMDGWMAPVGKILPLFTDETGGEGTGRAATRDRRRRETNLAAHRIALTCLVEEENDPSRRIRYASDSSCLPAPRSSSSRDCSCSYATLLSVVSSIGVSMALHDVLLSSSYNAIPFFRSETMMKQELSWLDERSWRSCARCSSVSPQVICPACTTLAMSANPTSLFSSSPVGSDSAHNAALLDDQFWTFTNGTSDQKTGPIKREKLEEDHLKSLPSIMPSLQHSFASTRDGGSDGQEVDLDMIGIGAVVGRGVLFGANSSDNFATAAFTTALAPSGSIPMLNRSSSSSSPPSSSCGGAFIHLADLLRQTRAPSPPTGGNLKESAVLSPPVSAAMTPGCHQTVTHNSIQQPQQARPAIPVSAAEEVESKVVSTTDSRVTSGDGTGTSGRVFRGVRKRPWGRWSAEIRDRIGRCRHWLGTFDTPEDAARAYDAAARKLRGAKARTNFTIPTSPSSPLQMSPQPDPATSRQRSKPSLQRAASMKAAYSRPISENESLISSKDRCLTKSNTMWPRVNEVKIADMASFASNLSQRNLGASSPQSDLCASDNHSAYDMLELELNLGARSPSYRDNGTVAFDSSQSVFVLEFPQQQWRSYSL</sequence>
<dbReference type="AlphaFoldDB" id="A0A176VQU1"/>
<evidence type="ECO:0000256" key="3">
    <source>
        <dbReference type="ARBA" id="ARBA00023125"/>
    </source>
</evidence>
<dbReference type="Gene3D" id="3.30.730.10">
    <property type="entry name" value="AP2/ERF domain"/>
    <property type="match status" value="1"/>
</dbReference>
<proteinExistence type="predicted"/>
<evidence type="ECO:0000256" key="1">
    <source>
        <dbReference type="ARBA" id="ARBA00004123"/>
    </source>
</evidence>
<name>A0A176VQU1_MARPO</name>
<dbReference type="GO" id="GO:0005634">
    <property type="term" value="C:nucleus"/>
    <property type="evidence" value="ECO:0007669"/>
    <property type="project" value="UniProtKB-SubCell"/>
</dbReference>
<keyword evidence="2" id="KW-0805">Transcription regulation</keyword>
<feature type="compositionally biased region" description="Low complexity" evidence="6">
    <location>
        <begin position="482"/>
        <end position="493"/>
    </location>
</feature>
<dbReference type="SMART" id="SM00380">
    <property type="entry name" value="AP2"/>
    <property type="match status" value="1"/>
</dbReference>
<dbReference type="PRINTS" id="PR00367">
    <property type="entry name" value="ETHRSPELEMNT"/>
</dbReference>
<evidence type="ECO:0000256" key="4">
    <source>
        <dbReference type="ARBA" id="ARBA00023163"/>
    </source>
</evidence>
<dbReference type="GO" id="GO:0003677">
    <property type="term" value="F:DNA binding"/>
    <property type="evidence" value="ECO:0007669"/>
    <property type="project" value="UniProtKB-KW"/>
</dbReference>
<accession>A0A176VQU1</accession>
<dbReference type="SUPFAM" id="SSF54171">
    <property type="entry name" value="DNA-binding domain"/>
    <property type="match status" value="1"/>
</dbReference>
<evidence type="ECO:0000256" key="2">
    <source>
        <dbReference type="ARBA" id="ARBA00023015"/>
    </source>
</evidence>
<keyword evidence="4" id="KW-0804">Transcription</keyword>
<dbReference type="Proteomes" id="UP000077202">
    <property type="component" value="Unassembled WGS sequence"/>
</dbReference>
<evidence type="ECO:0000256" key="5">
    <source>
        <dbReference type="ARBA" id="ARBA00023242"/>
    </source>
</evidence>
<organism evidence="8 9">
    <name type="scientific">Marchantia polymorpha subsp. ruderalis</name>
    <dbReference type="NCBI Taxonomy" id="1480154"/>
    <lineage>
        <taxon>Eukaryota</taxon>
        <taxon>Viridiplantae</taxon>
        <taxon>Streptophyta</taxon>
        <taxon>Embryophyta</taxon>
        <taxon>Marchantiophyta</taxon>
        <taxon>Marchantiopsida</taxon>
        <taxon>Marchantiidae</taxon>
        <taxon>Marchantiales</taxon>
        <taxon>Marchantiaceae</taxon>
        <taxon>Marchantia</taxon>
    </lineage>
</organism>
<dbReference type="PROSITE" id="PS51032">
    <property type="entry name" value="AP2_ERF"/>
    <property type="match status" value="1"/>
</dbReference>
<dbReference type="CDD" id="cd00018">
    <property type="entry name" value="AP2"/>
    <property type="match status" value="1"/>
</dbReference>
<feature type="region of interest" description="Disordered" evidence="6">
    <location>
        <begin position="402"/>
        <end position="424"/>
    </location>
</feature>
<evidence type="ECO:0000256" key="6">
    <source>
        <dbReference type="SAM" id="MobiDB-lite"/>
    </source>
</evidence>
<dbReference type="PANTHER" id="PTHR31677">
    <property type="entry name" value="AP2 DOMAIN CLASS TRANSCRIPTION FACTOR"/>
    <property type="match status" value="1"/>
</dbReference>
<evidence type="ECO:0000259" key="7">
    <source>
        <dbReference type="PROSITE" id="PS51032"/>
    </source>
</evidence>
<dbReference type="FunFam" id="3.30.730.10:FF:000001">
    <property type="entry name" value="Ethylene-responsive transcription factor 2"/>
    <property type="match status" value="1"/>
</dbReference>
<dbReference type="InterPro" id="IPR001471">
    <property type="entry name" value="AP2/ERF_dom"/>
</dbReference>
<keyword evidence="9" id="KW-1185">Reference proteome</keyword>
<protein>
    <recommendedName>
        <fullName evidence="7">AP2/ERF domain-containing protein</fullName>
    </recommendedName>
</protein>